<feature type="transmembrane region" description="Helical" evidence="10">
    <location>
        <begin position="249"/>
        <end position="269"/>
    </location>
</feature>
<name>A0A8K0JS86_9TREE</name>
<dbReference type="AlphaFoldDB" id="A0A8K0JS86"/>
<feature type="region of interest" description="Disordered" evidence="11">
    <location>
        <begin position="415"/>
        <end position="444"/>
    </location>
</feature>
<comment type="subcellular location">
    <subcellularLocation>
        <location evidence="1">Membrane</location>
        <topology evidence="1">Multi-pass membrane protein</topology>
    </subcellularLocation>
</comment>
<feature type="transmembrane region" description="Helical" evidence="10">
    <location>
        <begin position="91"/>
        <end position="117"/>
    </location>
</feature>
<keyword evidence="4 10" id="KW-0812">Transmembrane</keyword>
<feature type="transmembrane region" description="Helical" evidence="10">
    <location>
        <begin position="340"/>
        <end position="361"/>
    </location>
</feature>
<gene>
    <name evidence="12" type="ORF">FFLO_00848</name>
</gene>
<evidence type="ECO:0000256" key="11">
    <source>
        <dbReference type="SAM" id="MobiDB-lite"/>
    </source>
</evidence>
<keyword evidence="7 10" id="KW-0443">Lipid metabolism</keyword>
<feature type="transmembrane region" description="Helical" evidence="10">
    <location>
        <begin position="54"/>
        <end position="71"/>
    </location>
</feature>
<accession>A0A8K0JS86</accession>
<dbReference type="Proteomes" id="UP000812966">
    <property type="component" value="Unassembled WGS sequence"/>
</dbReference>
<keyword evidence="3 10" id="KW-0808">Transferase</keyword>
<evidence type="ECO:0000313" key="13">
    <source>
        <dbReference type="Proteomes" id="UP000812966"/>
    </source>
</evidence>
<dbReference type="GO" id="GO:0034625">
    <property type="term" value="P:fatty acid elongation, monounsaturated fatty acid"/>
    <property type="evidence" value="ECO:0007669"/>
    <property type="project" value="TreeGrafter"/>
</dbReference>
<dbReference type="InterPro" id="IPR002076">
    <property type="entry name" value="ELO_fam"/>
</dbReference>
<evidence type="ECO:0000256" key="10">
    <source>
        <dbReference type="RuleBase" id="RU361115"/>
    </source>
</evidence>
<feature type="transmembrane region" description="Helical" evidence="10">
    <location>
        <begin position="289"/>
        <end position="307"/>
    </location>
</feature>
<dbReference type="EC" id="2.3.1.-" evidence="10"/>
<evidence type="ECO:0000313" key="12">
    <source>
        <dbReference type="EMBL" id="KAG7571175.1"/>
    </source>
</evidence>
<comment type="caution">
    <text evidence="12">The sequence shown here is derived from an EMBL/GenBank/DDBJ whole genome shotgun (WGS) entry which is preliminary data.</text>
</comment>
<dbReference type="OrthoDB" id="10259681at2759"/>
<keyword evidence="9 10" id="KW-0275">Fatty acid biosynthesis</keyword>
<organism evidence="12 13">
    <name type="scientific">Filobasidium floriforme</name>
    <dbReference type="NCBI Taxonomy" id="5210"/>
    <lineage>
        <taxon>Eukaryota</taxon>
        <taxon>Fungi</taxon>
        <taxon>Dikarya</taxon>
        <taxon>Basidiomycota</taxon>
        <taxon>Agaricomycotina</taxon>
        <taxon>Tremellomycetes</taxon>
        <taxon>Filobasidiales</taxon>
        <taxon>Filobasidiaceae</taxon>
        <taxon>Filobasidium</taxon>
    </lineage>
</organism>
<reference evidence="12" key="1">
    <citation type="submission" date="2020-04" db="EMBL/GenBank/DDBJ databases">
        <title>Analysis of mating type loci in Filobasidium floriforme.</title>
        <authorList>
            <person name="Nowrousian M."/>
        </authorList>
    </citation>
    <scope>NUCLEOTIDE SEQUENCE</scope>
    <source>
        <strain evidence="12">CBS 6242</strain>
    </source>
</reference>
<dbReference type="PANTHER" id="PTHR11157:SF169">
    <property type="entry name" value="ELONGATION OF FATTY ACIDS PROTEIN"/>
    <property type="match status" value="1"/>
</dbReference>
<dbReference type="GO" id="GO:0009922">
    <property type="term" value="F:fatty acid elongase activity"/>
    <property type="evidence" value="ECO:0007669"/>
    <property type="project" value="InterPro"/>
</dbReference>
<evidence type="ECO:0000256" key="2">
    <source>
        <dbReference type="ARBA" id="ARBA00022516"/>
    </source>
</evidence>
<keyword evidence="2 10" id="KW-0444">Lipid biosynthesis</keyword>
<evidence type="ECO:0000256" key="8">
    <source>
        <dbReference type="ARBA" id="ARBA00023136"/>
    </source>
</evidence>
<comment type="similarity">
    <text evidence="10">Belongs to the ELO family.</text>
</comment>
<evidence type="ECO:0000256" key="5">
    <source>
        <dbReference type="ARBA" id="ARBA00022832"/>
    </source>
</evidence>
<dbReference type="Pfam" id="PF01151">
    <property type="entry name" value="ELO"/>
    <property type="match status" value="1"/>
</dbReference>
<protein>
    <recommendedName>
        <fullName evidence="10">Elongation of fatty acids protein</fullName>
        <ecNumber evidence="10">2.3.1.-</ecNumber>
    </recommendedName>
</protein>
<evidence type="ECO:0000256" key="7">
    <source>
        <dbReference type="ARBA" id="ARBA00023098"/>
    </source>
</evidence>
<dbReference type="GO" id="GO:0005789">
    <property type="term" value="C:endoplasmic reticulum membrane"/>
    <property type="evidence" value="ECO:0007669"/>
    <property type="project" value="TreeGrafter"/>
</dbReference>
<evidence type="ECO:0000256" key="6">
    <source>
        <dbReference type="ARBA" id="ARBA00022989"/>
    </source>
</evidence>
<dbReference type="GO" id="GO:0019367">
    <property type="term" value="P:fatty acid elongation, saturated fatty acid"/>
    <property type="evidence" value="ECO:0007669"/>
    <property type="project" value="TreeGrafter"/>
</dbReference>
<feature type="compositionally biased region" description="Basic and acidic residues" evidence="11">
    <location>
        <begin position="434"/>
        <end position="444"/>
    </location>
</feature>
<dbReference type="PANTHER" id="PTHR11157">
    <property type="entry name" value="FATTY ACID ACYL TRANSFERASE-RELATED"/>
    <property type="match status" value="1"/>
</dbReference>
<comment type="catalytic activity">
    <reaction evidence="10">
        <text>an acyl-CoA + malonyl-CoA + H(+) = a 3-oxoacyl-CoA + CO2 + CoA</text>
        <dbReference type="Rhea" id="RHEA:50252"/>
        <dbReference type="ChEBI" id="CHEBI:15378"/>
        <dbReference type="ChEBI" id="CHEBI:16526"/>
        <dbReference type="ChEBI" id="CHEBI:57287"/>
        <dbReference type="ChEBI" id="CHEBI:57384"/>
        <dbReference type="ChEBI" id="CHEBI:58342"/>
        <dbReference type="ChEBI" id="CHEBI:90726"/>
    </reaction>
    <physiologicalReaction direction="left-to-right" evidence="10">
        <dbReference type="Rhea" id="RHEA:50253"/>
    </physiologicalReaction>
</comment>
<dbReference type="GO" id="GO:0034626">
    <property type="term" value="P:fatty acid elongation, polyunsaturated fatty acid"/>
    <property type="evidence" value="ECO:0007669"/>
    <property type="project" value="TreeGrafter"/>
</dbReference>
<evidence type="ECO:0000256" key="9">
    <source>
        <dbReference type="ARBA" id="ARBA00023160"/>
    </source>
</evidence>
<evidence type="ECO:0000256" key="1">
    <source>
        <dbReference type="ARBA" id="ARBA00004141"/>
    </source>
</evidence>
<sequence>MVSVKLSLIPNFAIWDLPHDYPPTLSIPTVDKSSIFSRAPFSIPENLFFRSLDYKWPLLLASSYVLIVKTWNYVNRQRGGKPWAISKTSGFFWFMVAHNVFLAVYSAWTFVGIVGAARRSFENPFTSPNGFRGTMDSLCRMQGTSGLGNAAIYNSSPSSQSWFKSHPLTAGTIQTAVNAYLPKPDQLGRLWNEGLAFYGWWFYISKFYEFIDTAIILLKGKQSSTLQTYHHMGACGCLFVGIKYMSPPIWIFLFFNSFIHSLMYTYYTVTSFNIRVPKAIKRSLTTAQITQFIVGGGSALLHLFVYYKFPTSTSAIKSAIGLKDGDEPWVPCLDTSAQAFAVWFNVIYLTPLTYLFARFFVRSYLRSSSTTAGAGQGKKKDVRSTLQAAERAGKDAVEEFGRAEVLENTSAGRSTASAVGVNGNGNGNGVASRKGWERTNKVVD</sequence>
<keyword evidence="5 10" id="KW-0276">Fatty acid metabolism</keyword>
<dbReference type="GO" id="GO:0030148">
    <property type="term" value="P:sphingolipid biosynthetic process"/>
    <property type="evidence" value="ECO:0007669"/>
    <property type="project" value="TreeGrafter"/>
</dbReference>
<evidence type="ECO:0000256" key="3">
    <source>
        <dbReference type="ARBA" id="ARBA00022679"/>
    </source>
</evidence>
<keyword evidence="13" id="KW-1185">Reference proteome</keyword>
<proteinExistence type="inferred from homology"/>
<evidence type="ECO:0000256" key="4">
    <source>
        <dbReference type="ARBA" id="ARBA00022692"/>
    </source>
</evidence>
<dbReference type="GO" id="GO:0042761">
    <property type="term" value="P:very long-chain fatty acid biosynthetic process"/>
    <property type="evidence" value="ECO:0007669"/>
    <property type="project" value="TreeGrafter"/>
</dbReference>
<dbReference type="EMBL" id="JABELV010000010">
    <property type="protein sequence ID" value="KAG7571175.1"/>
    <property type="molecule type" value="Genomic_DNA"/>
</dbReference>
<keyword evidence="8 10" id="KW-0472">Membrane</keyword>
<keyword evidence="6 10" id="KW-1133">Transmembrane helix</keyword>